<dbReference type="Pfam" id="PF13561">
    <property type="entry name" value="adh_short_C2"/>
    <property type="match status" value="1"/>
</dbReference>
<dbReference type="PRINTS" id="PR00081">
    <property type="entry name" value="GDHRDH"/>
</dbReference>
<comment type="subcellular location">
    <subcellularLocation>
        <location evidence="1">Peroxisome</location>
    </subcellularLocation>
</comment>
<evidence type="ECO:0000256" key="8">
    <source>
        <dbReference type="ARBA" id="ARBA00023098"/>
    </source>
</evidence>
<dbReference type="GO" id="GO:0006633">
    <property type="term" value="P:fatty acid biosynthetic process"/>
    <property type="evidence" value="ECO:0007669"/>
    <property type="project" value="UniProtKB-KW"/>
</dbReference>
<evidence type="ECO:0000256" key="11">
    <source>
        <dbReference type="ARBA" id="ARBA00037124"/>
    </source>
</evidence>
<evidence type="ECO:0000256" key="7">
    <source>
        <dbReference type="ARBA" id="ARBA00023002"/>
    </source>
</evidence>
<evidence type="ECO:0000313" key="21">
    <source>
        <dbReference type="EMBL" id="SFK15168.1"/>
    </source>
</evidence>
<dbReference type="PANTHER" id="PTHR24317">
    <property type="entry name" value="PEROXISOMAL TRANS-2-ENOYL-COA REDUCTASE"/>
    <property type="match status" value="1"/>
</dbReference>
<dbReference type="AlphaFoldDB" id="A0A1I3X6F9"/>
<protein>
    <recommendedName>
        <fullName evidence="14">Peroxisomal trans-2-enoyl-CoA reductase</fullName>
        <ecNumber evidence="13">1.3.1.38</ecNumber>
    </recommendedName>
</protein>
<dbReference type="GO" id="GO:0019166">
    <property type="term" value="F:trans-2-enoyl-CoA reductase (NADPH) activity"/>
    <property type="evidence" value="ECO:0007669"/>
    <property type="project" value="UniProtKB-EC"/>
</dbReference>
<evidence type="ECO:0000256" key="18">
    <source>
        <dbReference type="ARBA" id="ARBA00049251"/>
    </source>
</evidence>
<comment type="catalytic activity">
    <reaction evidence="15">
        <text>(2E)-dodecenoyl-CoA + NADPH + H(+) = dodecanoyl-CoA + NADP(+)</text>
        <dbReference type="Rhea" id="RHEA:44964"/>
        <dbReference type="ChEBI" id="CHEBI:15378"/>
        <dbReference type="ChEBI" id="CHEBI:57330"/>
        <dbReference type="ChEBI" id="CHEBI:57375"/>
        <dbReference type="ChEBI" id="CHEBI:57783"/>
        <dbReference type="ChEBI" id="CHEBI:58349"/>
    </reaction>
    <physiologicalReaction direction="left-to-right" evidence="15">
        <dbReference type="Rhea" id="RHEA:44965"/>
    </physiologicalReaction>
</comment>
<gene>
    <name evidence="21" type="ORF">SAMN05518846_10986</name>
</gene>
<comment type="function">
    <text evidence="11">Participates in chain elongation of fatty acids. Catalyzes the reduction of trans-2-enoyl-CoAs of varying chain lengths from 6:1 to 16:1, having maximum activity with 10:1 CoA. Has no 2,4-dienoyl-CoA reductase activity.</text>
</comment>
<keyword evidence="5" id="KW-0276">Fatty acid metabolism</keyword>
<dbReference type="Gene3D" id="3.40.50.720">
    <property type="entry name" value="NAD(P)-binding Rossmann-like Domain"/>
    <property type="match status" value="1"/>
</dbReference>
<reference evidence="22" key="1">
    <citation type="submission" date="2016-10" db="EMBL/GenBank/DDBJ databases">
        <authorList>
            <person name="Varghese N."/>
            <person name="Submissions S."/>
        </authorList>
    </citation>
    <scope>NUCLEOTIDE SEQUENCE [LARGE SCALE GENOMIC DNA]</scope>
    <source>
        <strain evidence="22">OK042</strain>
    </source>
</reference>
<dbReference type="EMBL" id="FORT01000009">
    <property type="protein sequence ID" value="SFK15168.1"/>
    <property type="molecule type" value="Genomic_DNA"/>
</dbReference>
<evidence type="ECO:0000256" key="19">
    <source>
        <dbReference type="ARBA" id="ARBA00049386"/>
    </source>
</evidence>
<keyword evidence="9" id="KW-0576">Peroxisome</keyword>
<accession>A0A1I3X6F9</accession>
<evidence type="ECO:0000256" key="9">
    <source>
        <dbReference type="ARBA" id="ARBA00023140"/>
    </source>
</evidence>
<evidence type="ECO:0000256" key="12">
    <source>
        <dbReference type="ARBA" id="ARBA00038622"/>
    </source>
</evidence>
<evidence type="ECO:0000256" key="4">
    <source>
        <dbReference type="ARBA" id="ARBA00022553"/>
    </source>
</evidence>
<organism evidence="21 22">
    <name type="scientific">Brevibacillus centrosporus</name>
    <dbReference type="NCBI Taxonomy" id="54910"/>
    <lineage>
        <taxon>Bacteria</taxon>
        <taxon>Bacillati</taxon>
        <taxon>Bacillota</taxon>
        <taxon>Bacilli</taxon>
        <taxon>Bacillales</taxon>
        <taxon>Paenibacillaceae</taxon>
        <taxon>Brevibacillus</taxon>
    </lineage>
</organism>
<comment type="catalytic activity">
    <reaction evidence="19">
        <text>(2E)-decenoyl-CoA + NADPH + H(+) = decanoyl-CoA + NADP(+)</text>
        <dbReference type="Rhea" id="RHEA:44960"/>
        <dbReference type="ChEBI" id="CHEBI:15378"/>
        <dbReference type="ChEBI" id="CHEBI:57783"/>
        <dbReference type="ChEBI" id="CHEBI:58349"/>
        <dbReference type="ChEBI" id="CHEBI:61406"/>
        <dbReference type="ChEBI" id="CHEBI:61430"/>
    </reaction>
    <physiologicalReaction direction="left-to-right" evidence="19">
        <dbReference type="Rhea" id="RHEA:44961"/>
    </physiologicalReaction>
</comment>
<dbReference type="SUPFAM" id="SSF51735">
    <property type="entry name" value="NAD(P)-binding Rossmann-fold domains"/>
    <property type="match status" value="1"/>
</dbReference>
<evidence type="ECO:0000256" key="17">
    <source>
        <dbReference type="ARBA" id="ARBA00049108"/>
    </source>
</evidence>
<comment type="catalytic activity">
    <reaction evidence="18">
        <text>a (2E)-enoyl-CoA + NADPH + H(+) = a 2,3-saturated acyl-CoA + NADP(+)</text>
        <dbReference type="Rhea" id="RHEA:33763"/>
        <dbReference type="ChEBI" id="CHEBI:15378"/>
        <dbReference type="ChEBI" id="CHEBI:57783"/>
        <dbReference type="ChEBI" id="CHEBI:58349"/>
        <dbReference type="ChEBI" id="CHEBI:58856"/>
        <dbReference type="ChEBI" id="CHEBI:65111"/>
        <dbReference type="EC" id="1.3.1.38"/>
    </reaction>
    <physiologicalReaction direction="left-to-right" evidence="18">
        <dbReference type="Rhea" id="RHEA:33764"/>
    </physiologicalReaction>
</comment>
<evidence type="ECO:0000256" key="2">
    <source>
        <dbReference type="ARBA" id="ARBA00005189"/>
    </source>
</evidence>
<keyword evidence="4" id="KW-0597">Phosphoprotein</keyword>
<evidence type="ECO:0000256" key="14">
    <source>
        <dbReference type="ARBA" id="ARBA00041063"/>
    </source>
</evidence>
<comment type="subunit">
    <text evidence="12">Interacts with PEX5, probably required to target it into peroxisomes.</text>
</comment>
<evidence type="ECO:0000256" key="20">
    <source>
        <dbReference type="ARBA" id="ARBA00049559"/>
    </source>
</evidence>
<dbReference type="InterPro" id="IPR052388">
    <property type="entry name" value="Peroxisomal_t2-enoyl-CoA_red"/>
</dbReference>
<evidence type="ECO:0000256" key="16">
    <source>
        <dbReference type="ARBA" id="ARBA00048686"/>
    </source>
</evidence>
<sequence length="267" mass="28734">MQIFSENLLANQVAIVTGGGTGIGKQIAKTLGESGAKVVIAGRRKEVLEETRNEFVKEGIETHAISIDIRVPEQVQQLVDFTVGSFGKVDILVNNAGGQFPKKSEELTPNGWNAVIHNNLNGTFYVTQAVAKQMIKQGTGGAITNILVSFLHRGAPGIAHSVAARNGVYGMMRTLALEWAKYNIRINSIGPGLFVTEGMKEEMASSAGPHFIEQVTQDVPLGRTGRLQELGWLVTYLSCPAAEYMTGEFIVIDGGNSLGRGLTFVPY</sequence>
<comment type="catalytic activity">
    <reaction evidence="17">
        <text>(2E)-hexenoyl-CoA + NADPH + H(+) = hexanoyl-CoA + NADP(+)</text>
        <dbReference type="Rhea" id="RHEA:44956"/>
        <dbReference type="ChEBI" id="CHEBI:15378"/>
        <dbReference type="ChEBI" id="CHEBI:57783"/>
        <dbReference type="ChEBI" id="CHEBI:58349"/>
        <dbReference type="ChEBI" id="CHEBI:62077"/>
        <dbReference type="ChEBI" id="CHEBI:62620"/>
    </reaction>
    <physiologicalReaction direction="left-to-right" evidence="17">
        <dbReference type="Rhea" id="RHEA:44957"/>
    </physiologicalReaction>
</comment>
<keyword evidence="22" id="KW-1185">Reference proteome</keyword>
<dbReference type="InterPro" id="IPR002347">
    <property type="entry name" value="SDR_fam"/>
</dbReference>
<comment type="catalytic activity">
    <reaction evidence="16">
        <text>(2E)-tetradecenoyl-CoA + NADPH + H(+) = tetradecanoyl-CoA + NADP(+)</text>
        <dbReference type="Rhea" id="RHEA:44968"/>
        <dbReference type="ChEBI" id="CHEBI:15378"/>
        <dbReference type="ChEBI" id="CHEBI:57385"/>
        <dbReference type="ChEBI" id="CHEBI:57783"/>
        <dbReference type="ChEBI" id="CHEBI:58349"/>
        <dbReference type="ChEBI" id="CHEBI:61405"/>
    </reaction>
    <physiologicalReaction direction="left-to-right" evidence="16">
        <dbReference type="Rhea" id="RHEA:44969"/>
    </physiologicalReaction>
</comment>
<proteinExistence type="predicted"/>
<evidence type="ECO:0000256" key="1">
    <source>
        <dbReference type="ARBA" id="ARBA00004275"/>
    </source>
</evidence>
<comment type="pathway">
    <text evidence="2">Lipid metabolism.</text>
</comment>
<keyword evidence="8" id="KW-0443">Lipid metabolism</keyword>
<keyword evidence="6" id="KW-0521">NADP</keyword>
<dbReference type="GO" id="GO:0008206">
    <property type="term" value="P:bile acid metabolic process"/>
    <property type="evidence" value="ECO:0007669"/>
    <property type="project" value="UniProtKB-ARBA"/>
</dbReference>
<evidence type="ECO:0000256" key="10">
    <source>
        <dbReference type="ARBA" id="ARBA00023160"/>
    </source>
</evidence>
<dbReference type="GeneID" id="301131010"/>
<evidence type="ECO:0000256" key="5">
    <source>
        <dbReference type="ARBA" id="ARBA00022832"/>
    </source>
</evidence>
<dbReference type="EC" id="1.3.1.38" evidence="13"/>
<dbReference type="RefSeq" id="WP_092269967.1">
    <property type="nucleotide sequence ID" value="NZ_CP176856.1"/>
</dbReference>
<evidence type="ECO:0000256" key="15">
    <source>
        <dbReference type="ARBA" id="ARBA00047570"/>
    </source>
</evidence>
<name>A0A1I3X6F9_9BACL</name>
<evidence type="ECO:0000256" key="6">
    <source>
        <dbReference type="ARBA" id="ARBA00022857"/>
    </source>
</evidence>
<keyword evidence="3" id="KW-0444">Lipid biosynthesis</keyword>
<dbReference type="InterPro" id="IPR036291">
    <property type="entry name" value="NAD(P)-bd_dom_sf"/>
</dbReference>
<dbReference type="FunFam" id="3.40.50.720:FF:000084">
    <property type="entry name" value="Short-chain dehydrogenase reductase"/>
    <property type="match status" value="1"/>
</dbReference>
<keyword evidence="10" id="KW-0275">Fatty acid biosynthesis</keyword>
<evidence type="ECO:0000256" key="3">
    <source>
        <dbReference type="ARBA" id="ARBA00022516"/>
    </source>
</evidence>
<dbReference type="STRING" id="1884381.SAMN05518846_10986"/>
<dbReference type="PANTHER" id="PTHR24317:SF7">
    <property type="entry name" value="PEROXISOMAL TRANS-2-ENOYL-COA REDUCTASE"/>
    <property type="match status" value="1"/>
</dbReference>
<evidence type="ECO:0000256" key="13">
    <source>
        <dbReference type="ARBA" id="ARBA00038849"/>
    </source>
</evidence>
<evidence type="ECO:0000313" key="22">
    <source>
        <dbReference type="Proteomes" id="UP000198915"/>
    </source>
</evidence>
<keyword evidence="7" id="KW-0560">Oxidoreductase</keyword>
<comment type="catalytic activity">
    <reaction evidence="20">
        <text>(2E)-octenoyl-CoA + NADPH + H(+) = octanoyl-CoA + NADP(+)</text>
        <dbReference type="Rhea" id="RHEA:44952"/>
        <dbReference type="ChEBI" id="CHEBI:15378"/>
        <dbReference type="ChEBI" id="CHEBI:57386"/>
        <dbReference type="ChEBI" id="CHEBI:57783"/>
        <dbReference type="ChEBI" id="CHEBI:58349"/>
        <dbReference type="ChEBI" id="CHEBI:62242"/>
    </reaction>
    <physiologicalReaction direction="left-to-right" evidence="20">
        <dbReference type="Rhea" id="RHEA:44953"/>
    </physiologicalReaction>
</comment>
<dbReference type="Proteomes" id="UP000198915">
    <property type="component" value="Unassembled WGS sequence"/>
</dbReference>